<dbReference type="InterPro" id="IPR009061">
    <property type="entry name" value="DNA-bd_dom_put_sf"/>
</dbReference>
<organism evidence="4">
    <name type="scientific">hydrothermal vent metagenome</name>
    <dbReference type="NCBI Taxonomy" id="652676"/>
    <lineage>
        <taxon>unclassified sequences</taxon>
        <taxon>metagenomes</taxon>
        <taxon>ecological metagenomes</taxon>
    </lineage>
</organism>
<evidence type="ECO:0000256" key="1">
    <source>
        <dbReference type="ARBA" id="ARBA00023125"/>
    </source>
</evidence>
<keyword evidence="2" id="KW-0175">Coiled coil</keyword>
<protein>
    <submittedName>
        <fullName evidence="4">Predicted transcriptional regulator LiuR of leucine degradation pathway, MerR family</fullName>
    </submittedName>
</protein>
<dbReference type="PANTHER" id="PTHR30204">
    <property type="entry name" value="REDOX-CYCLING DRUG-SENSING TRANSCRIPTIONAL ACTIVATOR SOXR"/>
    <property type="match status" value="1"/>
</dbReference>
<dbReference type="SUPFAM" id="SSF46955">
    <property type="entry name" value="Putative DNA-binding domain"/>
    <property type="match status" value="1"/>
</dbReference>
<feature type="coiled-coil region" evidence="2">
    <location>
        <begin position="111"/>
        <end position="138"/>
    </location>
</feature>
<dbReference type="SMART" id="SM00422">
    <property type="entry name" value="HTH_MERR"/>
    <property type="match status" value="1"/>
</dbReference>
<accession>A0A3B0T538</accession>
<evidence type="ECO:0000256" key="2">
    <source>
        <dbReference type="SAM" id="Coils"/>
    </source>
</evidence>
<dbReference type="GO" id="GO:0003677">
    <property type="term" value="F:DNA binding"/>
    <property type="evidence" value="ECO:0007669"/>
    <property type="project" value="UniProtKB-KW"/>
</dbReference>
<dbReference type="Gene3D" id="1.10.1660.10">
    <property type="match status" value="1"/>
</dbReference>
<dbReference type="Pfam" id="PF13411">
    <property type="entry name" value="MerR_1"/>
    <property type="match status" value="1"/>
</dbReference>
<reference evidence="4" key="1">
    <citation type="submission" date="2018-06" db="EMBL/GenBank/DDBJ databases">
        <authorList>
            <person name="Zhirakovskaya E."/>
        </authorList>
    </citation>
    <scope>NUCLEOTIDE SEQUENCE</scope>
</reference>
<evidence type="ECO:0000313" key="4">
    <source>
        <dbReference type="EMBL" id="VAW13445.1"/>
    </source>
</evidence>
<dbReference type="GO" id="GO:0003700">
    <property type="term" value="F:DNA-binding transcription factor activity"/>
    <property type="evidence" value="ECO:0007669"/>
    <property type="project" value="InterPro"/>
</dbReference>
<feature type="domain" description="HTH merR-type" evidence="3">
    <location>
        <begin position="29"/>
        <end position="96"/>
    </location>
</feature>
<sequence>MDVYVNVNYAGAMSAPGTPTHGNTNGAVFFTISQLADEFGITARTLRHYEDQGIVSPRRSGQRRLYGRRDRARLRLALQGRRVGFTLAEIREMLDLYTLRDGQETHLRISLEKFRERVSRLKNQRREIDIVIAELQKTCTIVEAMLKTDAPTGDQA</sequence>
<dbReference type="AlphaFoldDB" id="A0A3B0T538"/>
<evidence type="ECO:0000259" key="3">
    <source>
        <dbReference type="PROSITE" id="PS50937"/>
    </source>
</evidence>
<proteinExistence type="predicted"/>
<dbReference type="EMBL" id="UOEM01000061">
    <property type="protein sequence ID" value="VAW13445.1"/>
    <property type="molecule type" value="Genomic_DNA"/>
</dbReference>
<gene>
    <name evidence="4" type="ORF">MNBD_ALPHA09-2129</name>
</gene>
<keyword evidence="1" id="KW-0238">DNA-binding</keyword>
<dbReference type="CDD" id="cd04776">
    <property type="entry name" value="HTH_GnyR"/>
    <property type="match status" value="1"/>
</dbReference>
<dbReference type="PROSITE" id="PS50937">
    <property type="entry name" value="HTH_MERR_2"/>
    <property type="match status" value="1"/>
</dbReference>
<dbReference type="InterPro" id="IPR047057">
    <property type="entry name" value="MerR_fam"/>
</dbReference>
<dbReference type="PANTHER" id="PTHR30204:SF58">
    <property type="entry name" value="HTH-TYPE TRANSCRIPTIONAL REGULATOR YFMP"/>
    <property type="match status" value="1"/>
</dbReference>
<name>A0A3B0T538_9ZZZZ</name>
<dbReference type="InterPro" id="IPR000551">
    <property type="entry name" value="MerR-type_HTH_dom"/>
</dbReference>